<dbReference type="GO" id="GO:0009847">
    <property type="term" value="P:spore germination"/>
    <property type="evidence" value="ECO:0007669"/>
    <property type="project" value="InterPro"/>
</dbReference>
<keyword evidence="6 8" id="KW-1133">Transmembrane helix</keyword>
<gene>
    <name evidence="9" type="ordered locus">KNP414_06379</name>
</gene>
<keyword evidence="3" id="KW-0813">Transport</keyword>
<name>F8FLY4_PAEMK</name>
<reference evidence="9 10" key="2">
    <citation type="journal article" date="2013" name="Genome Announc.">
        <title>Genome Sequence of Growth-Improving Paenibacillus mucilaginosus Strain KNP414.</title>
        <authorList>
            <person name="Lu J.J."/>
            <person name="Wang J.F."/>
            <person name="Hu X.F."/>
        </authorList>
    </citation>
    <scope>NUCLEOTIDE SEQUENCE [LARGE SCALE GENOMIC DNA]</scope>
    <source>
        <strain evidence="9 10">KNP414</strain>
    </source>
</reference>
<dbReference type="TCDB" id="2.A.3.9.5">
    <property type="family name" value="the amino acid-polyamine-organocation (apc) family"/>
</dbReference>
<dbReference type="NCBIfam" id="TIGR00912">
    <property type="entry name" value="2A0309"/>
    <property type="match status" value="1"/>
</dbReference>
<feature type="transmembrane region" description="Helical" evidence="8">
    <location>
        <begin position="214"/>
        <end position="232"/>
    </location>
</feature>
<protein>
    <submittedName>
        <fullName evidence="9">Spore germination protein</fullName>
    </submittedName>
</protein>
<feature type="transmembrane region" description="Helical" evidence="8">
    <location>
        <begin position="339"/>
        <end position="355"/>
    </location>
</feature>
<dbReference type="Pfam" id="PF03845">
    <property type="entry name" value="Spore_permease"/>
    <property type="match status" value="1"/>
</dbReference>
<evidence type="ECO:0000256" key="5">
    <source>
        <dbReference type="ARBA" id="ARBA00022692"/>
    </source>
</evidence>
<dbReference type="RefSeq" id="WP_013920044.1">
    <property type="nucleotide sequence ID" value="NC_015690.1"/>
</dbReference>
<keyword evidence="7 8" id="KW-0472">Membrane</keyword>
<proteinExistence type="inferred from homology"/>
<dbReference type="EMBL" id="CP002869">
    <property type="protein sequence ID" value="AEI44900.1"/>
    <property type="molecule type" value="Genomic_DNA"/>
</dbReference>
<evidence type="ECO:0000256" key="2">
    <source>
        <dbReference type="ARBA" id="ARBA00007998"/>
    </source>
</evidence>
<dbReference type="HOGENOM" id="CLU_047547_1_1_9"/>
<dbReference type="PANTHER" id="PTHR34975">
    <property type="entry name" value="SPORE GERMINATION PROTEIN A2"/>
    <property type="match status" value="1"/>
</dbReference>
<evidence type="ECO:0000313" key="9">
    <source>
        <dbReference type="EMBL" id="AEI44900.1"/>
    </source>
</evidence>
<feature type="transmembrane region" description="Helical" evidence="8">
    <location>
        <begin position="184"/>
        <end position="202"/>
    </location>
</feature>
<organism evidence="9 10">
    <name type="scientific">Paenibacillus mucilaginosus (strain KNP414)</name>
    <dbReference type="NCBI Taxonomy" id="1036673"/>
    <lineage>
        <taxon>Bacteria</taxon>
        <taxon>Bacillati</taxon>
        <taxon>Bacillota</taxon>
        <taxon>Bacilli</taxon>
        <taxon>Bacillales</taxon>
        <taxon>Paenibacillaceae</taxon>
        <taxon>Paenibacillus</taxon>
    </lineage>
</organism>
<comment type="similarity">
    <text evidence="2">Belongs to the amino acid-polyamine-organocation (APC) superfamily. Spore germination protein (SGP) (TC 2.A.3.9) family.</text>
</comment>
<feature type="transmembrane region" description="Helical" evidence="8">
    <location>
        <begin position="75"/>
        <end position="93"/>
    </location>
</feature>
<feature type="transmembrane region" description="Helical" evidence="8">
    <location>
        <begin position="300"/>
        <end position="319"/>
    </location>
</feature>
<feature type="transmembrane region" description="Helical" evidence="8">
    <location>
        <begin position="267"/>
        <end position="288"/>
    </location>
</feature>
<dbReference type="InterPro" id="IPR004761">
    <property type="entry name" value="Spore_GerAB"/>
</dbReference>
<keyword evidence="4" id="KW-0309">Germination</keyword>
<evidence type="ECO:0000256" key="3">
    <source>
        <dbReference type="ARBA" id="ARBA00022448"/>
    </source>
</evidence>
<feature type="transmembrane region" description="Helical" evidence="8">
    <location>
        <begin position="113"/>
        <end position="132"/>
    </location>
</feature>
<evidence type="ECO:0000256" key="8">
    <source>
        <dbReference type="SAM" id="Phobius"/>
    </source>
</evidence>
<evidence type="ECO:0000256" key="4">
    <source>
        <dbReference type="ARBA" id="ARBA00022544"/>
    </source>
</evidence>
<evidence type="ECO:0000256" key="7">
    <source>
        <dbReference type="ARBA" id="ARBA00023136"/>
    </source>
</evidence>
<feature type="transmembrane region" description="Helical" evidence="8">
    <location>
        <begin position="7"/>
        <end position="27"/>
    </location>
</feature>
<dbReference type="PANTHER" id="PTHR34975:SF2">
    <property type="entry name" value="SPORE GERMINATION PROTEIN A2"/>
    <property type="match status" value="1"/>
</dbReference>
<reference evidence="10" key="1">
    <citation type="submission" date="2011-06" db="EMBL/GenBank/DDBJ databases">
        <title>Complete genome sequence of Paenibacillus mucilaginosus KNP414.</title>
        <authorList>
            <person name="Wang J."/>
            <person name="Hu S."/>
            <person name="Hu X."/>
            <person name="Zhang B."/>
            <person name="Dong D."/>
            <person name="Zhang S."/>
            <person name="Zhao K."/>
            <person name="Wu D."/>
        </authorList>
    </citation>
    <scope>NUCLEOTIDE SEQUENCE [LARGE SCALE GENOMIC DNA]</scope>
    <source>
        <strain evidence="10">KNP414</strain>
    </source>
</reference>
<dbReference type="AlphaFoldDB" id="F8FLY4"/>
<feature type="transmembrane region" description="Helical" evidence="8">
    <location>
        <begin position="33"/>
        <end position="54"/>
    </location>
</feature>
<comment type="subcellular location">
    <subcellularLocation>
        <location evidence="1">Membrane</location>
        <topology evidence="1">Multi-pass membrane protein</topology>
    </subcellularLocation>
</comment>
<feature type="transmembrane region" description="Helical" evidence="8">
    <location>
        <begin position="144"/>
        <end position="164"/>
    </location>
</feature>
<evidence type="ECO:0000256" key="1">
    <source>
        <dbReference type="ARBA" id="ARBA00004141"/>
    </source>
</evidence>
<sequence length="368" mass="40949">MAKLSSYETFSLMFGLLLGTSVIFGTPKLVHDLWLVDIMALIPGLLMAWIYYTALGALGQRKGLYNLLVEAWGKYCGKLLILSYTVYFLYIAARNVRDMVELVKITLLRDTPEWIITIMFVLVAAYAVGGGIKVIGRFAEITTALVIIFFLGILLLLLMSGYIQLEKMLPFLPNGLLPILKESLAINLWFPYGEMVVFLVLYNNLCAPDQIRKVGLAAVLSAGLLLTMSDLLQTWVLGVEQQQISAFPLLDSARLINVGNFITRMDALVAFIIMFGVMVKSAIFLYAGTKGLSLVFQTSSRNYVYPLSLVIGAVSLMVSENFAEHGTEGLQTVIKILHIPHQLILPLITGLMVWIRMKRRERADEALG</sequence>
<dbReference type="GO" id="GO:0016020">
    <property type="term" value="C:membrane"/>
    <property type="evidence" value="ECO:0007669"/>
    <property type="project" value="UniProtKB-SubCell"/>
</dbReference>
<evidence type="ECO:0000313" key="10">
    <source>
        <dbReference type="Proteomes" id="UP000006620"/>
    </source>
</evidence>
<accession>F8FLY4</accession>
<dbReference type="Proteomes" id="UP000006620">
    <property type="component" value="Chromosome"/>
</dbReference>
<dbReference type="KEGG" id="pms:KNP414_06379"/>
<keyword evidence="5 8" id="KW-0812">Transmembrane</keyword>
<dbReference type="PATRIC" id="fig|1036673.3.peg.5937"/>
<evidence type="ECO:0000256" key="6">
    <source>
        <dbReference type="ARBA" id="ARBA00022989"/>
    </source>
</evidence>